<comment type="similarity">
    <text evidence="1">Belongs to the ATG14 family.</text>
</comment>
<evidence type="ECO:0000313" key="6">
    <source>
        <dbReference type="EMBL" id="ORX52534.1"/>
    </source>
</evidence>
<dbReference type="OrthoDB" id="72772at2759"/>
<dbReference type="GO" id="GO:0005768">
    <property type="term" value="C:endosome"/>
    <property type="evidence" value="ECO:0007669"/>
    <property type="project" value="TreeGrafter"/>
</dbReference>
<proteinExistence type="inferred from homology"/>
<dbReference type="GO" id="GO:0000323">
    <property type="term" value="C:lytic vacuole"/>
    <property type="evidence" value="ECO:0007669"/>
    <property type="project" value="TreeGrafter"/>
</dbReference>
<evidence type="ECO:0000256" key="4">
    <source>
        <dbReference type="SAM" id="Coils"/>
    </source>
</evidence>
<dbReference type="InterPro" id="IPR035892">
    <property type="entry name" value="C2_domain_sf"/>
</dbReference>
<dbReference type="InterPro" id="IPR018791">
    <property type="entry name" value="UV_resistance/autophagy_Atg14"/>
</dbReference>
<reference evidence="6 7" key="2">
    <citation type="submission" date="2016-08" db="EMBL/GenBank/DDBJ databases">
        <title>Pervasive Adenine N6-methylation of Active Genes in Fungi.</title>
        <authorList>
            <consortium name="DOE Joint Genome Institute"/>
            <person name="Mondo S.J."/>
            <person name="Dannebaum R.O."/>
            <person name="Kuo R.C."/>
            <person name="Labutti K."/>
            <person name="Haridas S."/>
            <person name="Kuo A."/>
            <person name="Salamov A."/>
            <person name="Ahrendt S.R."/>
            <person name="Lipzen A."/>
            <person name="Sullivan W."/>
            <person name="Andreopoulos W.B."/>
            <person name="Clum A."/>
            <person name="Lindquist E."/>
            <person name="Daum C."/>
            <person name="Ramamoorthy G.K."/>
            <person name="Gryganskyi A."/>
            <person name="Culley D."/>
            <person name="Magnuson J.K."/>
            <person name="James T.Y."/>
            <person name="O'Malley M.A."/>
            <person name="Stajich J.E."/>
            <person name="Spatafora J.W."/>
            <person name="Visel A."/>
            <person name="Grigoriev I.V."/>
        </authorList>
    </citation>
    <scope>NUCLEOTIDE SEQUENCE [LARGE SCALE GENOMIC DNA]</scope>
    <source>
        <strain evidence="7">finn</strain>
    </source>
</reference>
<feature type="domain" description="C2" evidence="5">
    <location>
        <begin position="25"/>
        <end position="77"/>
    </location>
</feature>
<feature type="coiled-coil region" evidence="4">
    <location>
        <begin position="180"/>
        <end position="218"/>
    </location>
</feature>
<dbReference type="Pfam" id="PF00168">
    <property type="entry name" value="C2"/>
    <property type="match status" value="1"/>
</dbReference>
<dbReference type="Pfam" id="PF10186">
    <property type="entry name" value="ATG14"/>
    <property type="match status" value="1"/>
</dbReference>
<dbReference type="InterPro" id="IPR000008">
    <property type="entry name" value="C2_dom"/>
</dbReference>
<dbReference type="GO" id="GO:0035493">
    <property type="term" value="P:SNARE complex assembly"/>
    <property type="evidence" value="ECO:0007669"/>
    <property type="project" value="TreeGrafter"/>
</dbReference>
<dbReference type="Proteomes" id="UP000193719">
    <property type="component" value="Unassembled WGS sequence"/>
</dbReference>
<feature type="coiled-coil region" evidence="4">
    <location>
        <begin position="264"/>
        <end position="305"/>
    </location>
</feature>
<organism evidence="6 7">
    <name type="scientific">Piromyces finnis</name>
    <dbReference type="NCBI Taxonomy" id="1754191"/>
    <lineage>
        <taxon>Eukaryota</taxon>
        <taxon>Fungi</taxon>
        <taxon>Fungi incertae sedis</taxon>
        <taxon>Chytridiomycota</taxon>
        <taxon>Chytridiomycota incertae sedis</taxon>
        <taxon>Neocallimastigomycetes</taxon>
        <taxon>Neocallimastigales</taxon>
        <taxon>Neocallimastigaceae</taxon>
        <taxon>Piromyces</taxon>
    </lineage>
</organism>
<evidence type="ECO:0000256" key="1">
    <source>
        <dbReference type="ARBA" id="ARBA00009574"/>
    </source>
</evidence>
<accession>A0A1Y1VC39</accession>
<dbReference type="GO" id="GO:0032991">
    <property type="term" value="C:protein-containing complex"/>
    <property type="evidence" value="ECO:0007669"/>
    <property type="project" value="UniProtKB-ARBA"/>
</dbReference>
<dbReference type="SUPFAM" id="SSF49562">
    <property type="entry name" value="C2 domain (Calcium/lipid-binding domain, CaLB)"/>
    <property type="match status" value="1"/>
</dbReference>
<name>A0A1Y1VC39_9FUNG</name>
<evidence type="ECO:0000259" key="5">
    <source>
        <dbReference type="Pfam" id="PF00168"/>
    </source>
</evidence>
<protein>
    <recommendedName>
        <fullName evidence="2">Autophagy-related protein 14</fullName>
    </recommendedName>
</protein>
<dbReference type="PANTHER" id="PTHR15157:SF5">
    <property type="entry name" value="UV RADIATION RESISTANCE-ASSOCIATED GENE PROTEIN"/>
    <property type="match status" value="1"/>
</dbReference>
<dbReference type="STRING" id="1754191.A0A1Y1VC39"/>
<reference evidence="6 7" key="1">
    <citation type="submission" date="2016-08" db="EMBL/GenBank/DDBJ databases">
        <title>Genomes of anaerobic fungi encode conserved fungal cellulosomes for biomass hydrolysis.</title>
        <authorList>
            <consortium name="DOE Joint Genome Institute"/>
            <person name="Haitjema C.H."/>
            <person name="Gilmore S.P."/>
            <person name="Henske J.K."/>
            <person name="Solomon K.V."/>
            <person name="De Groot R."/>
            <person name="Kuo A."/>
            <person name="Mondo S.J."/>
            <person name="Salamov A.A."/>
            <person name="Labutti K."/>
            <person name="Zhao Z."/>
            <person name="Chiniquy J."/>
            <person name="Barry K."/>
            <person name="Brewer H.M."/>
            <person name="Purvine S.O."/>
            <person name="Wright A.T."/>
            <person name="Boxma B."/>
            <person name="Van Alen T."/>
            <person name="Hackstein J.H."/>
            <person name="Baker S.E."/>
            <person name="Grigoriev I.V."/>
            <person name="O'Malley M.A."/>
        </authorList>
    </citation>
    <scope>NUCLEOTIDE SEQUENCE [LARGE SCALE GENOMIC DNA]</scope>
    <source>
        <strain evidence="7">finn</strain>
    </source>
</reference>
<comment type="caution">
    <text evidence="6">The sequence shown here is derived from an EMBL/GenBank/DDBJ whole genome shotgun (WGS) entry which is preliminary data.</text>
</comment>
<sequence length="622" mass="71081">MTIQSCQFHEELPQPLILTPRIKQLKSISARQLEKDDNISNLYSVYYTLLTADEEQKEFFKSDIIKNSLNPTWNPLDRLMFPSGVNVQLPDFIVKVWIISGKDNKNPILLFTNKIEGKLLVYVGTDLSVLKTEFTKNSLILEYTNGYYIQCSECSEMRKESSNAINVFKVDHTQVKKSYSADILINLNKAQEELKKEKLELNKKKKALREKLKLYKEKHNIDLKTTEYKSESTLLENQLVISMLNIEENTQRLEEFRNSNVTKRGLLNKKLEEYDQKMNELESSKKEFEHEMIQKESQIRIMSNQRLAELLCDLLNIYPIEPSVSDPLIYTICGIPLPNSRYEGYNTDDISTALGYTCHLITIIADYIDVILRYPIKPMSSRSSIIDPLSKECQPLNEFPLYTKNLNNNRFIYGVFLLNKNIEQLMNHIKQNVSNLRNTLPNLRKLIYKLIQLGNAESLINESYSENATLNNKCFQQVIQSIDSDRQYFYASSIGSSSNYLGTSFYNYLGGGTPTLNNNNSNSNDNNNNNPIISITSTSSSSINNSNNNILSNNNTILSPILSYSNTSSNFTGITLTGASLYSQSSFPSMYSTSLQSQHTISEINVPSTIISRSSYTTNKKK</sequence>
<evidence type="ECO:0000256" key="3">
    <source>
        <dbReference type="ARBA" id="ARBA00023054"/>
    </source>
</evidence>
<evidence type="ECO:0000256" key="2">
    <source>
        <dbReference type="ARBA" id="ARBA00013807"/>
    </source>
</evidence>
<dbReference type="EMBL" id="MCFH01000015">
    <property type="protein sequence ID" value="ORX52534.1"/>
    <property type="molecule type" value="Genomic_DNA"/>
</dbReference>
<evidence type="ECO:0000313" key="7">
    <source>
        <dbReference type="Proteomes" id="UP000193719"/>
    </source>
</evidence>
<keyword evidence="7" id="KW-1185">Reference proteome</keyword>
<dbReference type="PANTHER" id="PTHR15157">
    <property type="entry name" value="UV RADIATION RESISTANCE-ASSOCIATED GENE PROTEIN"/>
    <property type="match status" value="1"/>
</dbReference>
<dbReference type="GO" id="GO:0000149">
    <property type="term" value="F:SNARE binding"/>
    <property type="evidence" value="ECO:0007669"/>
    <property type="project" value="TreeGrafter"/>
</dbReference>
<gene>
    <name evidence="6" type="ORF">BCR36DRAFT_582484</name>
</gene>
<dbReference type="AlphaFoldDB" id="A0A1Y1VC39"/>
<keyword evidence="3 4" id="KW-0175">Coiled coil</keyword>